<dbReference type="RefSeq" id="XP_001319636.1">
    <property type="nucleotide sequence ID" value="XM_001319601.1"/>
</dbReference>
<dbReference type="GO" id="GO:0000340">
    <property type="term" value="F:RNA 7-methylguanosine cap binding"/>
    <property type="evidence" value="ECO:0000318"/>
    <property type="project" value="GO_Central"/>
</dbReference>
<dbReference type="KEGG" id="tva:4765299"/>
<dbReference type="STRING" id="5722.A2EIS9"/>
<dbReference type="InterPro" id="IPR023398">
    <property type="entry name" value="TIF_eIF4e-like"/>
</dbReference>
<comment type="similarity">
    <text evidence="1">Belongs to the eukaryotic initiation factor 4E family.</text>
</comment>
<dbReference type="Gene3D" id="3.30.760.10">
    <property type="entry name" value="RNA Cap, Translation Initiation Factor Eif4e"/>
    <property type="match status" value="1"/>
</dbReference>
<proteinExistence type="inferred from homology"/>
<dbReference type="GO" id="GO:0016281">
    <property type="term" value="C:eukaryotic translation initiation factor 4F complex"/>
    <property type="evidence" value="ECO:0000318"/>
    <property type="project" value="GO_Central"/>
</dbReference>
<keyword evidence="1" id="KW-0648">Protein biosynthesis</keyword>
<evidence type="ECO:0000313" key="2">
    <source>
        <dbReference type="EMBL" id="EAY07413.1"/>
    </source>
</evidence>
<organism evidence="2 3">
    <name type="scientific">Trichomonas vaginalis (strain ATCC PRA-98 / G3)</name>
    <dbReference type="NCBI Taxonomy" id="412133"/>
    <lineage>
        <taxon>Eukaryota</taxon>
        <taxon>Metamonada</taxon>
        <taxon>Parabasalia</taxon>
        <taxon>Trichomonadida</taxon>
        <taxon>Trichomonadidae</taxon>
        <taxon>Trichomonas</taxon>
    </lineage>
</organism>
<dbReference type="EMBL" id="DS113400">
    <property type="protein sequence ID" value="EAY07413.1"/>
    <property type="molecule type" value="Genomic_DNA"/>
</dbReference>
<dbReference type="InParanoid" id="A2EIS9"/>
<evidence type="ECO:0000256" key="1">
    <source>
        <dbReference type="RuleBase" id="RU004374"/>
    </source>
</evidence>
<reference evidence="2" key="1">
    <citation type="submission" date="2006-10" db="EMBL/GenBank/DDBJ databases">
        <authorList>
            <person name="Amadeo P."/>
            <person name="Zhao Q."/>
            <person name="Wortman J."/>
            <person name="Fraser-Liggett C."/>
            <person name="Carlton J."/>
        </authorList>
    </citation>
    <scope>NUCLEOTIDE SEQUENCE</scope>
    <source>
        <strain evidence="2">G3</strain>
    </source>
</reference>
<keyword evidence="1" id="KW-0694">RNA-binding</keyword>
<accession>A2EIS9</accession>
<dbReference type="VEuPathDB" id="TrichDB:TVAG_419550"/>
<keyword evidence="3" id="KW-1185">Reference proteome</keyword>
<dbReference type="GO" id="GO:0006413">
    <property type="term" value="P:translational initiation"/>
    <property type="evidence" value="ECO:0000318"/>
    <property type="project" value="GO_Central"/>
</dbReference>
<keyword evidence="1" id="KW-0396">Initiation factor</keyword>
<dbReference type="VEuPathDB" id="TrichDB:TVAGG3_0913780"/>
<dbReference type="Pfam" id="PF01652">
    <property type="entry name" value="IF4E"/>
    <property type="match status" value="1"/>
</dbReference>
<dbReference type="SMR" id="A2EIS9"/>
<gene>
    <name evidence="2" type="ORF">TVAG_419550</name>
</gene>
<dbReference type="Proteomes" id="UP000001542">
    <property type="component" value="Unassembled WGS sequence"/>
</dbReference>
<evidence type="ECO:0008006" key="4">
    <source>
        <dbReference type="Google" id="ProtNLM"/>
    </source>
</evidence>
<dbReference type="GO" id="GO:0003743">
    <property type="term" value="F:translation initiation factor activity"/>
    <property type="evidence" value="ECO:0000318"/>
    <property type="project" value="GO_Central"/>
</dbReference>
<protein>
    <recommendedName>
        <fullName evidence="4">Eukaryotic initiation factor 4E family protein</fullName>
    </recommendedName>
</protein>
<dbReference type="PANTHER" id="PTHR11960:SF18">
    <property type="entry name" value="EUKARYOTIC TRANSLATION INITIATION FACTOR 4E HOMOLOGOUS PROTEIN, ISOFORM B"/>
    <property type="match status" value="1"/>
</dbReference>
<sequence>MTKKKKSINPHGSDFESGWTIWSSVPPIKHPSVPFESAEEEDFDEESLKATQVSLSMKEIGTVLDYEGFWELMTSLEQPSSIQGRGTYLILREGMIPFDTSNQKPLYSKFIVNSQCLCDSSPESLEFEARFYHIALGIMSNQLHNFKSVVCIAFISTRENSLIELWINPTEKENLSTLRAKIQKIAGKHTQLQEKPK</sequence>
<reference evidence="2" key="2">
    <citation type="journal article" date="2007" name="Science">
        <title>Draft genome sequence of the sexually transmitted pathogen Trichomonas vaginalis.</title>
        <authorList>
            <person name="Carlton J.M."/>
            <person name="Hirt R.P."/>
            <person name="Silva J.C."/>
            <person name="Delcher A.L."/>
            <person name="Schatz M."/>
            <person name="Zhao Q."/>
            <person name="Wortman J.R."/>
            <person name="Bidwell S.L."/>
            <person name="Alsmark U.C.M."/>
            <person name="Besteiro S."/>
            <person name="Sicheritz-Ponten T."/>
            <person name="Noel C.J."/>
            <person name="Dacks J.B."/>
            <person name="Foster P.G."/>
            <person name="Simillion C."/>
            <person name="Van de Peer Y."/>
            <person name="Miranda-Saavedra D."/>
            <person name="Barton G.J."/>
            <person name="Westrop G.D."/>
            <person name="Mueller S."/>
            <person name="Dessi D."/>
            <person name="Fiori P.L."/>
            <person name="Ren Q."/>
            <person name="Paulsen I."/>
            <person name="Zhang H."/>
            <person name="Bastida-Corcuera F.D."/>
            <person name="Simoes-Barbosa A."/>
            <person name="Brown M.T."/>
            <person name="Hayes R.D."/>
            <person name="Mukherjee M."/>
            <person name="Okumura C.Y."/>
            <person name="Schneider R."/>
            <person name="Smith A.J."/>
            <person name="Vanacova S."/>
            <person name="Villalvazo M."/>
            <person name="Haas B.J."/>
            <person name="Pertea M."/>
            <person name="Feldblyum T.V."/>
            <person name="Utterback T.R."/>
            <person name="Shu C.L."/>
            <person name="Osoegawa K."/>
            <person name="de Jong P.J."/>
            <person name="Hrdy I."/>
            <person name="Horvathova L."/>
            <person name="Zubacova Z."/>
            <person name="Dolezal P."/>
            <person name="Malik S.B."/>
            <person name="Logsdon J.M. Jr."/>
            <person name="Henze K."/>
            <person name="Gupta A."/>
            <person name="Wang C.C."/>
            <person name="Dunne R.L."/>
            <person name="Upcroft J.A."/>
            <person name="Upcroft P."/>
            <person name="White O."/>
            <person name="Salzberg S.L."/>
            <person name="Tang P."/>
            <person name="Chiu C.-H."/>
            <person name="Lee Y.-S."/>
            <person name="Embley T.M."/>
            <person name="Coombs G.H."/>
            <person name="Mottram J.C."/>
            <person name="Tachezy J."/>
            <person name="Fraser-Liggett C.M."/>
            <person name="Johnson P.J."/>
        </authorList>
    </citation>
    <scope>NUCLEOTIDE SEQUENCE [LARGE SCALE GENOMIC DNA]</scope>
    <source>
        <strain evidence="2">G3</strain>
    </source>
</reference>
<dbReference type="InterPro" id="IPR001040">
    <property type="entry name" value="TIF_eIF_4E"/>
</dbReference>
<dbReference type="PANTHER" id="PTHR11960">
    <property type="entry name" value="EUKARYOTIC TRANSLATION INITIATION FACTOR 4E RELATED"/>
    <property type="match status" value="1"/>
</dbReference>
<dbReference type="SUPFAM" id="SSF55418">
    <property type="entry name" value="eIF4e-like"/>
    <property type="match status" value="1"/>
</dbReference>
<dbReference type="AlphaFoldDB" id="A2EIS9"/>
<evidence type="ECO:0000313" key="3">
    <source>
        <dbReference type="Proteomes" id="UP000001542"/>
    </source>
</evidence>
<name>A2EIS9_TRIV3</name>